<dbReference type="Proteomes" id="UP000620156">
    <property type="component" value="Unassembled WGS sequence"/>
</dbReference>
<reference evidence="1" key="1">
    <citation type="journal article" date="2014" name="Int. J. Syst. Evol. Microbiol.">
        <title>Complete genome sequence of Corynebacterium casei LMG S-19264T (=DSM 44701T), isolated from a smear-ripened cheese.</title>
        <authorList>
            <consortium name="US DOE Joint Genome Institute (JGI-PGF)"/>
            <person name="Walter F."/>
            <person name="Albersmeier A."/>
            <person name="Kalinowski J."/>
            <person name="Ruckert C."/>
        </authorList>
    </citation>
    <scope>NUCLEOTIDE SEQUENCE</scope>
    <source>
        <strain evidence="1">JCM 3131</strain>
    </source>
</reference>
<protein>
    <recommendedName>
        <fullName evidence="3">Hemerythrin-like domain-containing protein</fullName>
    </recommendedName>
</protein>
<organism evidence="1 2">
    <name type="scientific">Streptomyces ruber</name>
    <dbReference type="NCBI Taxonomy" id="83378"/>
    <lineage>
        <taxon>Bacteria</taxon>
        <taxon>Bacillati</taxon>
        <taxon>Actinomycetota</taxon>
        <taxon>Actinomycetes</taxon>
        <taxon>Kitasatosporales</taxon>
        <taxon>Streptomycetaceae</taxon>
        <taxon>Streptomyces</taxon>
    </lineage>
</organism>
<sequence>MSRAHAEIERLARRIATHLTLAGAEADGVPAPEQLEDLRACLYGLYTVLRLHFTQEEEGYFSLAP</sequence>
<dbReference type="EMBL" id="BMQK01000006">
    <property type="protein sequence ID" value="GGQ61254.1"/>
    <property type="molecule type" value="Genomic_DNA"/>
</dbReference>
<proteinExistence type="predicted"/>
<evidence type="ECO:0000313" key="1">
    <source>
        <dbReference type="EMBL" id="GGQ61254.1"/>
    </source>
</evidence>
<name>A0A918ETT5_9ACTN</name>
<accession>A0A918ETT5</accession>
<keyword evidence="2" id="KW-1185">Reference proteome</keyword>
<reference evidence="1" key="2">
    <citation type="submission" date="2020-09" db="EMBL/GenBank/DDBJ databases">
        <authorList>
            <person name="Sun Q."/>
            <person name="Ohkuma M."/>
        </authorList>
    </citation>
    <scope>NUCLEOTIDE SEQUENCE</scope>
    <source>
        <strain evidence="1">JCM 3131</strain>
    </source>
</reference>
<evidence type="ECO:0000313" key="2">
    <source>
        <dbReference type="Proteomes" id="UP000620156"/>
    </source>
</evidence>
<dbReference type="AlphaFoldDB" id="A0A918ETT5"/>
<comment type="caution">
    <text evidence="1">The sequence shown here is derived from an EMBL/GenBank/DDBJ whole genome shotgun (WGS) entry which is preliminary data.</text>
</comment>
<evidence type="ECO:0008006" key="3">
    <source>
        <dbReference type="Google" id="ProtNLM"/>
    </source>
</evidence>
<gene>
    <name evidence="1" type="ORF">GCM10010145_34260</name>
</gene>